<dbReference type="PANTHER" id="PTHR43686">
    <property type="entry name" value="SULFURTRANSFERASE-RELATED"/>
    <property type="match status" value="1"/>
</dbReference>
<name>A0A7W2TUH5_9GAMM</name>
<dbReference type="PANTHER" id="PTHR43686:SF1">
    <property type="entry name" value="AMINOTRAN_5 DOMAIN-CONTAINING PROTEIN"/>
    <property type="match status" value="1"/>
</dbReference>
<proteinExistence type="predicted"/>
<accession>A0A7W2TUH5</accession>
<protein>
    <submittedName>
        <fullName evidence="3">Aminotransferase class V-fold PLP-dependent enzyme</fullName>
    </submittedName>
</protein>
<dbReference type="GO" id="GO:0008483">
    <property type="term" value="F:transaminase activity"/>
    <property type="evidence" value="ECO:0007669"/>
    <property type="project" value="UniProtKB-KW"/>
</dbReference>
<evidence type="ECO:0000313" key="4">
    <source>
        <dbReference type="Proteomes" id="UP000539350"/>
    </source>
</evidence>
<keyword evidence="1" id="KW-0663">Pyridoxal phosphate</keyword>
<evidence type="ECO:0000259" key="2">
    <source>
        <dbReference type="Pfam" id="PF00266"/>
    </source>
</evidence>
<reference evidence="3 4" key="1">
    <citation type="submission" date="2020-07" db="EMBL/GenBank/DDBJ databases">
        <title>Halieaceae bacterium, F7430, whole genome shotgun sequencing project.</title>
        <authorList>
            <person name="Jiang S."/>
            <person name="Liu Z.W."/>
            <person name="Du Z.J."/>
        </authorList>
    </citation>
    <scope>NUCLEOTIDE SEQUENCE [LARGE SCALE GENOMIC DNA]</scope>
    <source>
        <strain evidence="3 4">F7430</strain>
    </source>
</reference>
<keyword evidence="4" id="KW-1185">Reference proteome</keyword>
<dbReference type="Gene3D" id="3.90.1150.10">
    <property type="entry name" value="Aspartate Aminotransferase, domain 1"/>
    <property type="match status" value="1"/>
</dbReference>
<dbReference type="InterPro" id="IPR015422">
    <property type="entry name" value="PyrdxlP-dep_Trfase_small"/>
</dbReference>
<comment type="caution">
    <text evidence="3">The sequence shown here is derived from an EMBL/GenBank/DDBJ whole genome shotgun (WGS) entry which is preliminary data.</text>
</comment>
<dbReference type="SUPFAM" id="SSF53383">
    <property type="entry name" value="PLP-dependent transferases"/>
    <property type="match status" value="1"/>
</dbReference>
<dbReference type="InterPro" id="IPR015424">
    <property type="entry name" value="PyrdxlP-dep_Trfase"/>
</dbReference>
<dbReference type="RefSeq" id="WP_182169015.1">
    <property type="nucleotide sequence ID" value="NZ_JACFXU010000013.1"/>
</dbReference>
<evidence type="ECO:0000313" key="3">
    <source>
        <dbReference type="EMBL" id="MBA6412200.1"/>
    </source>
</evidence>
<dbReference type="AlphaFoldDB" id="A0A7W2TUH5"/>
<dbReference type="InterPro" id="IPR000192">
    <property type="entry name" value="Aminotrans_V_dom"/>
</dbReference>
<dbReference type="Proteomes" id="UP000539350">
    <property type="component" value="Unassembled WGS sequence"/>
</dbReference>
<feature type="domain" description="Aminotransferase class V" evidence="2">
    <location>
        <begin position="3"/>
        <end position="88"/>
    </location>
</feature>
<keyword evidence="3" id="KW-0808">Transferase</keyword>
<gene>
    <name evidence="3" type="ORF">H2508_03665</name>
</gene>
<evidence type="ECO:0000256" key="1">
    <source>
        <dbReference type="ARBA" id="ARBA00022898"/>
    </source>
</evidence>
<dbReference type="Pfam" id="PF00266">
    <property type="entry name" value="Aminotran_5"/>
    <property type="match status" value="1"/>
</dbReference>
<sequence>MFKLKQEVGAREIEQREKDFIERAMLRFEACPELEVLGNTEADRLAIISLRFKHGNKDLHYGFVASLLNDLFGIQVRGGCSCAGPYAHSLLGMSRDYSKAIEAAVEQGTMILRPGWLRLNFNYFIAEPEFEYLLRAVELVAQHGWRLLPYYHFDPAASVWRFQGQAKPALGSLPQTLADYMDSSNTADHPTFDLATLAKQAESELCKADRKGTRSRLELGAENEDLRWFLLPQEASAMLELMTAPKLV</sequence>
<organism evidence="3 4">
    <name type="scientific">Sediminihaliea albiluteola</name>
    <dbReference type="NCBI Taxonomy" id="2758564"/>
    <lineage>
        <taxon>Bacteria</taxon>
        <taxon>Pseudomonadati</taxon>
        <taxon>Pseudomonadota</taxon>
        <taxon>Gammaproteobacteria</taxon>
        <taxon>Cellvibrionales</taxon>
        <taxon>Halieaceae</taxon>
        <taxon>Sediminihaliea</taxon>
    </lineage>
</organism>
<keyword evidence="3" id="KW-0032">Aminotransferase</keyword>
<dbReference type="EMBL" id="JACFXU010000013">
    <property type="protein sequence ID" value="MBA6412200.1"/>
    <property type="molecule type" value="Genomic_DNA"/>
</dbReference>